<feature type="compositionally biased region" description="Polar residues" evidence="4">
    <location>
        <begin position="133"/>
        <end position="143"/>
    </location>
</feature>
<reference evidence="7" key="2">
    <citation type="journal article" date="2009" name="Genome Res.">
        <title>Comparative genomic analyses of the human fungal pathogens Coccidioides and their relatives.</title>
        <authorList>
            <person name="Sharpton T.J."/>
            <person name="Stajich J.E."/>
            <person name="Rounsley S.D."/>
            <person name="Gardner M.J."/>
            <person name="Wortman J.R."/>
            <person name="Jordar V.S."/>
            <person name="Maiti R."/>
            <person name="Kodira C.D."/>
            <person name="Neafsey D.E."/>
            <person name="Zeng Q."/>
            <person name="Hung C.-Y."/>
            <person name="McMahan C."/>
            <person name="Muszewska A."/>
            <person name="Grynberg M."/>
            <person name="Mandel M.A."/>
            <person name="Kellner E.M."/>
            <person name="Barker B.M."/>
            <person name="Galgiani J.N."/>
            <person name="Orbach M.J."/>
            <person name="Kirkland T.N."/>
            <person name="Cole G.T."/>
            <person name="Henn M.R."/>
            <person name="Birren B.W."/>
            <person name="Taylor J.W."/>
        </authorList>
    </citation>
    <scope>NUCLEOTIDE SEQUENCE [LARGE SCALE GENOMIC DNA]</scope>
    <source>
        <strain evidence="7">RMSCC 3488</strain>
    </source>
</reference>
<evidence type="ECO:0000256" key="3">
    <source>
        <dbReference type="ARBA" id="ARBA00048679"/>
    </source>
</evidence>
<dbReference type="GO" id="GO:0004674">
    <property type="term" value="F:protein serine/threonine kinase activity"/>
    <property type="evidence" value="ECO:0007669"/>
    <property type="project" value="UniProtKB-EC"/>
</dbReference>
<gene>
    <name evidence="6" type="ORF">CPAG_05260</name>
</gene>
<evidence type="ECO:0000256" key="2">
    <source>
        <dbReference type="ARBA" id="ARBA00047899"/>
    </source>
</evidence>
<feature type="region of interest" description="Disordered" evidence="4">
    <location>
        <begin position="439"/>
        <end position="511"/>
    </location>
</feature>
<feature type="region of interest" description="Disordered" evidence="4">
    <location>
        <begin position="120"/>
        <end position="146"/>
    </location>
</feature>
<dbReference type="AlphaFoldDB" id="A0A0J6IBB1"/>
<evidence type="ECO:0000256" key="4">
    <source>
        <dbReference type="SAM" id="MobiDB-lite"/>
    </source>
</evidence>
<dbReference type="InterPro" id="IPR040976">
    <property type="entry name" value="Pkinase_fungal"/>
</dbReference>
<reference evidence="7" key="3">
    <citation type="journal article" date="2010" name="Genome Res.">
        <title>Population genomic sequencing of Coccidioides fungi reveals recent hybridization and transposon control.</title>
        <authorList>
            <person name="Neafsey D.E."/>
            <person name="Barker B.M."/>
            <person name="Sharpton T.J."/>
            <person name="Stajich J.E."/>
            <person name="Park D.J."/>
            <person name="Whiston E."/>
            <person name="Hung C.-Y."/>
            <person name="McMahan C."/>
            <person name="White J."/>
            <person name="Sykes S."/>
            <person name="Heiman D."/>
            <person name="Young S."/>
            <person name="Zeng Q."/>
            <person name="Abouelleil A."/>
            <person name="Aftuck L."/>
            <person name="Bessette D."/>
            <person name="Brown A."/>
            <person name="FitzGerald M."/>
            <person name="Lui A."/>
            <person name="Macdonald J.P."/>
            <person name="Priest M."/>
            <person name="Orbach M.J."/>
            <person name="Galgiani J.N."/>
            <person name="Kirkland T.N."/>
            <person name="Cole G.T."/>
            <person name="Birren B.W."/>
            <person name="Henn M.R."/>
            <person name="Taylor J.W."/>
            <person name="Rounsley S.D."/>
        </authorList>
    </citation>
    <scope>NUCLEOTIDE SEQUENCE [LARGE SCALE GENOMIC DNA]</scope>
    <source>
        <strain evidence="7">RMSCC 3488</strain>
    </source>
</reference>
<feature type="domain" description="Fungal-type protein kinase" evidence="5">
    <location>
        <begin position="242"/>
        <end position="585"/>
    </location>
</feature>
<evidence type="ECO:0000313" key="7">
    <source>
        <dbReference type="Proteomes" id="UP000054567"/>
    </source>
</evidence>
<feature type="compositionally biased region" description="Polar residues" evidence="4">
    <location>
        <begin position="456"/>
        <end position="468"/>
    </location>
</feature>
<dbReference type="PANTHER" id="PTHR38248">
    <property type="entry name" value="FUNK1 6"/>
    <property type="match status" value="1"/>
</dbReference>
<dbReference type="OrthoDB" id="5584477at2759"/>
<sequence>MKYSLSESLDRVRDLIQAAEQPLLTSYDGTDDGPDHTRQMAVSKLIIALMDEKAAFNLRPPISSRDVASELSRLFTQLRDGDFCYEHYRPVIQLILQKASDIDIWKAILTLIAAVSRTTPPPSVPPTFNGTPFRSTSSSQRGSEQTRELVEGRLFQEIKHCTHRDVAGFFETYFEGKDWNTQADDVTRRALGSGDDSGWPSFPNPPTQKDALDWWFGFQDEFLLDEQSVYVTTASKSNLTGKIRSKSALLQMTQYVREVFKAQPTHQFIHTFAVCGTKAEAWMFDRSGPFSSGSFDVNEDPKRFFQMIVGYTMMTDEELGLDTFITQDGSGAKTITIKSMGGGETVVQLNPKPLSYQNAIVCRGTACFLANVDDKVQGVAKFSWTSDKRASEKDLLNLAHERGVKGVAEVVGYCDITDIATLRNRLTFEKRHTFKSTLSSAKSSLHESHSNDPRSRSFTRLHPSTSAKQIGRKRKSPDKGTQASKRSRSSSQLSGIGQQENELTFEVQPVGKPSLFDNDGKEFYDNRILRCLVISPAGRPIYEYHSPTELLKSLRDAIKAHRSLYTEGNILHRDISENNIIITRKGGGRAKKASRLRKAREPL</sequence>
<evidence type="ECO:0000259" key="5">
    <source>
        <dbReference type="Pfam" id="PF17667"/>
    </source>
</evidence>
<evidence type="ECO:0000313" key="6">
    <source>
        <dbReference type="EMBL" id="KMM68937.1"/>
    </source>
</evidence>
<comment type="catalytic activity">
    <reaction evidence="2">
        <text>L-threonyl-[protein] + ATP = O-phospho-L-threonyl-[protein] + ADP + H(+)</text>
        <dbReference type="Rhea" id="RHEA:46608"/>
        <dbReference type="Rhea" id="RHEA-COMP:11060"/>
        <dbReference type="Rhea" id="RHEA-COMP:11605"/>
        <dbReference type="ChEBI" id="CHEBI:15378"/>
        <dbReference type="ChEBI" id="CHEBI:30013"/>
        <dbReference type="ChEBI" id="CHEBI:30616"/>
        <dbReference type="ChEBI" id="CHEBI:61977"/>
        <dbReference type="ChEBI" id="CHEBI:456216"/>
        <dbReference type="EC" id="2.7.11.1"/>
    </reaction>
</comment>
<evidence type="ECO:0000256" key="1">
    <source>
        <dbReference type="ARBA" id="ARBA00012513"/>
    </source>
</evidence>
<feature type="compositionally biased region" description="Low complexity" evidence="4">
    <location>
        <begin position="489"/>
        <end position="499"/>
    </location>
</feature>
<dbReference type="PROSITE" id="PS00109">
    <property type="entry name" value="PROTEIN_KINASE_TYR"/>
    <property type="match status" value="1"/>
</dbReference>
<dbReference type="PANTHER" id="PTHR38248:SF2">
    <property type="entry name" value="FUNK1 11"/>
    <property type="match status" value="1"/>
</dbReference>
<comment type="catalytic activity">
    <reaction evidence="3">
        <text>L-seryl-[protein] + ATP = O-phospho-L-seryl-[protein] + ADP + H(+)</text>
        <dbReference type="Rhea" id="RHEA:17989"/>
        <dbReference type="Rhea" id="RHEA-COMP:9863"/>
        <dbReference type="Rhea" id="RHEA-COMP:11604"/>
        <dbReference type="ChEBI" id="CHEBI:15378"/>
        <dbReference type="ChEBI" id="CHEBI:29999"/>
        <dbReference type="ChEBI" id="CHEBI:30616"/>
        <dbReference type="ChEBI" id="CHEBI:83421"/>
        <dbReference type="ChEBI" id="CHEBI:456216"/>
        <dbReference type="EC" id="2.7.11.1"/>
    </reaction>
</comment>
<name>A0A0J6IBB1_COCPO</name>
<dbReference type="Pfam" id="PF17667">
    <property type="entry name" value="Pkinase_fungal"/>
    <property type="match status" value="1"/>
</dbReference>
<reference evidence="6 7" key="1">
    <citation type="submission" date="2007-06" db="EMBL/GenBank/DDBJ databases">
        <title>The Genome Sequence of Coccidioides posadasii RMSCC_3488.</title>
        <authorList>
            <consortium name="Coccidioides Genome Resources Consortium"/>
            <consortium name="The Broad Institute Genome Sequencing Platform"/>
            <person name="Henn M.R."/>
            <person name="Sykes S."/>
            <person name="Young S."/>
            <person name="Jaffe D."/>
            <person name="Berlin A."/>
            <person name="Alvarez P."/>
            <person name="Butler J."/>
            <person name="Gnerre S."/>
            <person name="Grabherr M."/>
            <person name="Mauceli E."/>
            <person name="Brockman W."/>
            <person name="Kodira C."/>
            <person name="Alvarado L."/>
            <person name="Zeng Q."/>
            <person name="Crawford M."/>
            <person name="Antoine C."/>
            <person name="Devon K."/>
            <person name="Galgiani J."/>
            <person name="Orsborn K."/>
            <person name="Lewis M.L."/>
            <person name="Nusbaum C."/>
            <person name="Galagan J."/>
            <person name="Birren B."/>
        </authorList>
    </citation>
    <scope>NUCLEOTIDE SEQUENCE [LARGE SCALE GENOMIC DNA]</scope>
    <source>
        <strain evidence="6 7">RMSCC 3488</strain>
    </source>
</reference>
<feature type="compositionally biased region" description="Basic and acidic residues" evidence="4">
    <location>
        <begin position="444"/>
        <end position="455"/>
    </location>
</feature>
<dbReference type="VEuPathDB" id="FungiDB:CPAG_05260"/>
<organism evidence="6 7">
    <name type="scientific">Coccidioides posadasii RMSCC 3488</name>
    <dbReference type="NCBI Taxonomy" id="454284"/>
    <lineage>
        <taxon>Eukaryota</taxon>
        <taxon>Fungi</taxon>
        <taxon>Dikarya</taxon>
        <taxon>Ascomycota</taxon>
        <taxon>Pezizomycotina</taxon>
        <taxon>Eurotiomycetes</taxon>
        <taxon>Eurotiomycetidae</taxon>
        <taxon>Onygenales</taxon>
        <taxon>Onygenaceae</taxon>
        <taxon>Coccidioides</taxon>
    </lineage>
</organism>
<accession>A0A0J6IBB1</accession>
<dbReference type="EMBL" id="DS268111">
    <property type="protein sequence ID" value="KMM68937.1"/>
    <property type="molecule type" value="Genomic_DNA"/>
</dbReference>
<proteinExistence type="predicted"/>
<dbReference type="Proteomes" id="UP000054567">
    <property type="component" value="Unassembled WGS sequence"/>
</dbReference>
<dbReference type="InterPro" id="IPR008266">
    <property type="entry name" value="Tyr_kinase_AS"/>
</dbReference>
<protein>
    <recommendedName>
        <fullName evidence="1">non-specific serine/threonine protein kinase</fullName>
        <ecNumber evidence="1">2.7.11.1</ecNumber>
    </recommendedName>
</protein>
<dbReference type="EC" id="2.7.11.1" evidence="1"/>